<reference evidence="13" key="1">
    <citation type="journal article" date="2019" name="Int. J. Syst. Evol. Microbiol.">
        <title>The Global Catalogue of Microorganisms (GCM) 10K type strain sequencing project: providing services to taxonomists for standard genome sequencing and annotation.</title>
        <authorList>
            <consortium name="The Broad Institute Genomics Platform"/>
            <consortium name="The Broad Institute Genome Sequencing Center for Infectious Disease"/>
            <person name="Wu L."/>
            <person name="Ma J."/>
        </authorList>
    </citation>
    <scope>NUCLEOTIDE SEQUENCE [LARGE SCALE GENOMIC DNA]</scope>
    <source>
        <strain evidence="13">JCM 18956</strain>
    </source>
</reference>
<dbReference type="EMBL" id="BAABLM010000011">
    <property type="protein sequence ID" value="GAA4685348.1"/>
    <property type="molecule type" value="Genomic_DNA"/>
</dbReference>
<dbReference type="Pfam" id="PF01979">
    <property type="entry name" value="Amidohydro_1"/>
    <property type="match status" value="1"/>
</dbReference>
<organism evidence="12 13">
    <name type="scientific">Frondihabitans cladoniiphilus</name>
    <dbReference type="NCBI Taxonomy" id="715785"/>
    <lineage>
        <taxon>Bacteria</taxon>
        <taxon>Bacillati</taxon>
        <taxon>Actinomycetota</taxon>
        <taxon>Actinomycetes</taxon>
        <taxon>Micrococcales</taxon>
        <taxon>Microbacteriaceae</taxon>
        <taxon>Frondihabitans</taxon>
    </lineage>
</organism>
<dbReference type="NCBIfam" id="TIGR03178">
    <property type="entry name" value="allantoinase"/>
    <property type="match status" value="1"/>
</dbReference>
<dbReference type="InterPro" id="IPR006680">
    <property type="entry name" value="Amidohydro-rel"/>
</dbReference>
<gene>
    <name evidence="12" type="primary">allB</name>
    <name evidence="12" type="ORF">GCM10025780_34650</name>
</gene>
<dbReference type="InterPro" id="IPR002195">
    <property type="entry name" value="Dihydroorotase_CS"/>
</dbReference>
<keyword evidence="8" id="KW-0479">Metal-binding</keyword>
<proteinExistence type="inferred from homology"/>
<evidence type="ECO:0000256" key="2">
    <source>
        <dbReference type="ARBA" id="ARBA00002368"/>
    </source>
</evidence>
<evidence type="ECO:0000256" key="8">
    <source>
        <dbReference type="ARBA" id="ARBA00022723"/>
    </source>
</evidence>
<evidence type="ECO:0000256" key="5">
    <source>
        <dbReference type="ARBA" id="ARBA00010368"/>
    </source>
</evidence>
<accession>A0ABP8WB74</accession>
<evidence type="ECO:0000256" key="4">
    <source>
        <dbReference type="ARBA" id="ARBA00010286"/>
    </source>
</evidence>
<protein>
    <recommendedName>
        <fullName evidence="7">allantoinase</fullName>
        <ecNumber evidence="7">3.5.2.5</ecNumber>
    </recommendedName>
</protein>
<comment type="similarity">
    <text evidence="5">Belongs to the metallo-dependent hydrolases superfamily. Allantoinase family.</text>
</comment>
<feature type="domain" description="Amidohydrolase-related" evidence="11">
    <location>
        <begin position="96"/>
        <end position="472"/>
    </location>
</feature>
<comment type="subunit">
    <text evidence="6">Homotetramer.</text>
</comment>
<evidence type="ECO:0000256" key="7">
    <source>
        <dbReference type="ARBA" id="ARBA00012863"/>
    </source>
</evidence>
<evidence type="ECO:0000256" key="9">
    <source>
        <dbReference type="ARBA" id="ARBA00022801"/>
    </source>
</evidence>
<evidence type="ECO:0000256" key="10">
    <source>
        <dbReference type="ARBA" id="ARBA00022833"/>
    </source>
</evidence>
<sequence>MDGAASPGGWSGVAEWKVTRGDALHPADPRIPRSSKIARVSHDIAPSRVIRSSRVLIDGEFRPAAVVVEGGRIAAIEAVDARLDIADDITLGDEQVLIPGIVDSHVHVNEPGRTEWEGFTTATRAAARGGVTTIVDMPLNSIPPTTTVEALDLKRAAAAPQSVVDVGFWGGAIPSSLGALEPLHDAGVFGFKCFLSPSGVDEFPHLSTEQLHAAMAEIAAFDGLLIVHAEDPATLDASPAPEGTSYGAFVRSRPEASEQSAIGHVIDAVRATGGRAHILHLSSAAALEQIKAAKAEGLRITVETCPHYLSFDEESIPDGATQYKCCPPIRDAHNQELLWEALVDGTIDIVASDHSPSTAALKFAGDGDFDLAWGGISGLELSFRAVWTGAARRGIALPQVLQWMSTGTADLVGLSSKGRIAVGADADLVAFDPDATFTVDATALAHKNPVSAFDGSELRGRVAATWVAGRLVDEDAQPARLLRRG</sequence>
<dbReference type="PANTHER" id="PTHR43668:SF2">
    <property type="entry name" value="ALLANTOINASE"/>
    <property type="match status" value="1"/>
</dbReference>
<dbReference type="PROSITE" id="PS00482">
    <property type="entry name" value="DIHYDROOROTASE_1"/>
    <property type="match status" value="1"/>
</dbReference>
<comment type="cofactor">
    <cofactor evidence="1">
        <name>Zn(2+)</name>
        <dbReference type="ChEBI" id="CHEBI:29105"/>
    </cofactor>
</comment>
<comment type="pathway">
    <text evidence="3">Nitrogen metabolism; (S)-allantoin degradation; allantoate from (S)-allantoin: step 1/1.</text>
</comment>
<comment type="function">
    <text evidence="2">Catalyzes the reversible cyclization of carbamoyl aspartate to dihydroorotate.</text>
</comment>
<evidence type="ECO:0000256" key="6">
    <source>
        <dbReference type="ARBA" id="ARBA00011881"/>
    </source>
</evidence>
<evidence type="ECO:0000256" key="1">
    <source>
        <dbReference type="ARBA" id="ARBA00001947"/>
    </source>
</evidence>
<dbReference type="SUPFAM" id="SSF51556">
    <property type="entry name" value="Metallo-dependent hydrolases"/>
    <property type="match status" value="1"/>
</dbReference>
<comment type="similarity">
    <text evidence="4">Belongs to the metallo-dependent hydrolases superfamily. DHOase family. Class I DHOase subfamily.</text>
</comment>
<dbReference type="InterPro" id="IPR011059">
    <property type="entry name" value="Metal-dep_hydrolase_composite"/>
</dbReference>
<evidence type="ECO:0000259" key="11">
    <source>
        <dbReference type="Pfam" id="PF01979"/>
    </source>
</evidence>
<dbReference type="InterPro" id="IPR050138">
    <property type="entry name" value="DHOase/Allantoinase_Hydrolase"/>
</dbReference>
<keyword evidence="10" id="KW-0862">Zinc</keyword>
<evidence type="ECO:0000256" key="3">
    <source>
        <dbReference type="ARBA" id="ARBA00004968"/>
    </source>
</evidence>
<evidence type="ECO:0000313" key="13">
    <source>
        <dbReference type="Proteomes" id="UP001501295"/>
    </source>
</evidence>
<dbReference type="Gene3D" id="3.20.20.140">
    <property type="entry name" value="Metal-dependent hydrolases"/>
    <property type="match status" value="1"/>
</dbReference>
<name>A0ABP8WB74_9MICO</name>
<dbReference type="EC" id="3.5.2.5" evidence="7"/>
<dbReference type="PANTHER" id="PTHR43668">
    <property type="entry name" value="ALLANTOINASE"/>
    <property type="match status" value="1"/>
</dbReference>
<dbReference type="InterPro" id="IPR032466">
    <property type="entry name" value="Metal_Hydrolase"/>
</dbReference>
<dbReference type="InterPro" id="IPR017593">
    <property type="entry name" value="Allantoinase"/>
</dbReference>
<evidence type="ECO:0000313" key="12">
    <source>
        <dbReference type="EMBL" id="GAA4685348.1"/>
    </source>
</evidence>
<dbReference type="Proteomes" id="UP001501295">
    <property type="component" value="Unassembled WGS sequence"/>
</dbReference>
<keyword evidence="9" id="KW-0378">Hydrolase</keyword>
<keyword evidence="13" id="KW-1185">Reference proteome</keyword>
<dbReference type="SUPFAM" id="SSF51338">
    <property type="entry name" value="Composite domain of metallo-dependent hydrolases"/>
    <property type="match status" value="1"/>
</dbReference>
<comment type="caution">
    <text evidence="12">The sequence shown here is derived from an EMBL/GenBank/DDBJ whole genome shotgun (WGS) entry which is preliminary data.</text>
</comment>